<accession>A0A510HGF0</accession>
<dbReference type="PANTHER" id="PTHR12110:SF48">
    <property type="entry name" value="BLL3656 PROTEIN"/>
    <property type="match status" value="1"/>
</dbReference>
<keyword evidence="2" id="KW-0413">Isomerase</keyword>
<dbReference type="Proteomes" id="UP000318065">
    <property type="component" value="Chromosome"/>
</dbReference>
<feature type="domain" description="Xylose isomerase-like TIM barrel" evidence="1">
    <location>
        <begin position="25"/>
        <end position="256"/>
    </location>
</feature>
<evidence type="ECO:0000313" key="3">
    <source>
        <dbReference type="Proteomes" id="UP000318065"/>
    </source>
</evidence>
<dbReference type="AlphaFoldDB" id="A0A510HGF0"/>
<dbReference type="OrthoDB" id="9780241at2"/>
<organism evidence="2 3">
    <name type="scientific">Rubrobacter xylanophilus</name>
    <dbReference type="NCBI Taxonomy" id="49319"/>
    <lineage>
        <taxon>Bacteria</taxon>
        <taxon>Bacillati</taxon>
        <taxon>Actinomycetota</taxon>
        <taxon>Rubrobacteria</taxon>
        <taxon>Rubrobacterales</taxon>
        <taxon>Rubrobacteraceae</taxon>
        <taxon>Rubrobacter</taxon>
    </lineage>
</organism>
<dbReference type="InterPro" id="IPR013022">
    <property type="entry name" value="Xyl_isomerase-like_TIM-brl"/>
</dbReference>
<reference evidence="2" key="1">
    <citation type="journal article" date="2019" name="Microbiol. Resour. Announc.">
        <title>Complete Genome Sequence of Rubrobacter xylanophilus Strain AA3-22, Isolated from Arima Onsen in Japan.</title>
        <authorList>
            <person name="Tomariguchi N."/>
            <person name="Miyazaki K."/>
        </authorList>
    </citation>
    <scope>NUCLEOTIDE SEQUENCE [LARGE SCALE GENOMIC DNA]</scope>
    <source>
        <strain evidence="2">AA3-22</strain>
    </source>
</reference>
<dbReference type="Gene3D" id="3.20.20.150">
    <property type="entry name" value="Divalent-metal-dependent TIM barrel enzymes"/>
    <property type="match status" value="1"/>
</dbReference>
<keyword evidence="3" id="KW-1185">Reference proteome</keyword>
<dbReference type="Pfam" id="PF01261">
    <property type="entry name" value="AP_endonuc_2"/>
    <property type="match status" value="1"/>
</dbReference>
<dbReference type="PANTHER" id="PTHR12110">
    <property type="entry name" value="HYDROXYPYRUVATE ISOMERASE"/>
    <property type="match status" value="1"/>
</dbReference>
<sequence length="283" mass="30770">MSAEREIGIDHLTMLDVSPPELVSVAHEAGFDAVSPRVWASIPEEEPWPMTPGSPMLEETASRLEATGVRALSVEVVRIGPGTRREDYEAALEAGARLGARYVTVNSDDPDLDRASETFAALVADALPYGLRPVIEPIPYTRVSNLEQAIYIAERSGGGGILLDALHFWRYGGRIERLRSLDPVLLSYVQLCDAPLAPPSGLPRPQRLPRGQSTDGTDLQLESRAMRLLPGDGELPLADFLAALPDGMAVSVEAPVLHLRETLSPEEFALRARKAVERVLRAL</sequence>
<dbReference type="GO" id="GO:0016853">
    <property type="term" value="F:isomerase activity"/>
    <property type="evidence" value="ECO:0007669"/>
    <property type="project" value="UniProtKB-KW"/>
</dbReference>
<dbReference type="EMBL" id="AP019791">
    <property type="protein sequence ID" value="BBL79036.1"/>
    <property type="molecule type" value="Genomic_DNA"/>
</dbReference>
<dbReference type="RefSeq" id="WP_143527107.1">
    <property type="nucleotide sequence ID" value="NZ_AP019791.1"/>
</dbReference>
<proteinExistence type="predicted"/>
<dbReference type="InterPro" id="IPR036237">
    <property type="entry name" value="Xyl_isomerase-like_sf"/>
</dbReference>
<evidence type="ECO:0000313" key="2">
    <source>
        <dbReference type="EMBL" id="BBL79036.1"/>
    </source>
</evidence>
<evidence type="ECO:0000259" key="1">
    <source>
        <dbReference type="Pfam" id="PF01261"/>
    </source>
</evidence>
<protein>
    <submittedName>
        <fullName evidence="2">Xylose isomerase</fullName>
    </submittedName>
</protein>
<gene>
    <name evidence="2" type="ORF">RxyAA322_08900</name>
</gene>
<dbReference type="InterPro" id="IPR050312">
    <property type="entry name" value="IolE/XylAMocC-like"/>
</dbReference>
<dbReference type="SUPFAM" id="SSF51658">
    <property type="entry name" value="Xylose isomerase-like"/>
    <property type="match status" value="1"/>
</dbReference>
<name>A0A510HGF0_9ACTN</name>